<sequence>MANEVTIPLLPCESIDEVAEFYVMLGFTVTYRQYRPNAYLSVRREEIELHFFGIPGYDAERSYSSCLIQLEDPRELYEVFAAGMRAVYGQVLLTGIPRMTRPRRDGFLVVDPGGNWIRVVPAVRESVRSNGLSRALTSAVTLAGSHGAERQALKILEGALVREVHASEEERASALEFREELLERLDPHRWS</sequence>
<protein>
    <recommendedName>
        <fullName evidence="4">VOC domain-containing protein</fullName>
    </recommendedName>
</protein>
<dbReference type="OrthoDB" id="6624781at2"/>
<proteinExistence type="predicted"/>
<dbReference type="Proteomes" id="UP000199691">
    <property type="component" value="Unassembled WGS sequence"/>
</dbReference>
<dbReference type="STRING" id="641025.SAMN05421507_106110"/>
<reference evidence="3" key="1">
    <citation type="submission" date="2016-10" db="EMBL/GenBank/DDBJ databases">
        <authorList>
            <person name="Varghese N."/>
            <person name="Submissions S."/>
        </authorList>
    </citation>
    <scope>NUCLEOTIDE SEQUENCE [LARGE SCALE GENOMIC DNA]</scope>
    <source>
        <strain evidence="3">CGMCC 4.6609</strain>
    </source>
</reference>
<dbReference type="InterPro" id="IPR029068">
    <property type="entry name" value="Glyas_Bleomycin-R_OHBP_Dase"/>
</dbReference>
<gene>
    <name evidence="2" type="ORF">SAMN05421507_106110</name>
</gene>
<dbReference type="AlphaFoldDB" id="A0A1H0R1G2"/>
<dbReference type="Gene3D" id="3.10.180.10">
    <property type="entry name" value="2,3-Dihydroxybiphenyl 1,2-Dioxygenase, domain 1"/>
    <property type="match status" value="1"/>
</dbReference>
<evidence type="ECO:0000256" key="1">
    <source>
        <dbReference type="ARBA" id="ARBA00023251"/>
    </source>
</evidence>
<evidence type="ECO:0000313" key="2">
    <source>
        <dbReference type="EMBL" id="SDP23195.1"/>
    </source>
</evidence>
<dbReference type="CDD" id="cd08349">
    <property type="entry name" value="BLMA_like"/>
    <property type="match status" value="1"/>
</dbReference>
<evidence type="ECO:0008006" key="4">
    <source>
        <dbReference type="Google" id="ProtNLM"/>
    </source>
</evidence>
<keyword evidence="1" id="KW-0046">Antibiotic resistance</keyword>
<name>A0A1H0R1G2_9PSEU</name>
<dbReference type="InterPro" id="IPR000335">
    <property type="entry name" value="Bleomycin-R"/>
</dbReference>
<dbReference type="EMBL" id="FNIX01000006">
    <property type="protein sequence ID" value="SDP23195.1"/>
    <property type="molecule type" value="Genomic_DNA"/>
</dbReference>
<evidence type="ECO:0000313" key="3">
    <source>
        <dbReference type="Proteomes" id="UP000199691"/>
    </source>
</evidence>
<keyword evidence="3" id="KW-1185">Reference proteome</keyword>
<dbReference type="RefSeq" id="WP_090098374.1">
    <property type="nucleotide sequence ID" value="NZ_FNIX01000006.1"/>
</dbReference>
<organism evidence="2 3">
    <name type="scientific">Lentzea jiangxiensis</name>
    <dbReference type="NCBI Taxonomy" id="641025"/>
    <lineage>
        <taxon>Bacteria</taxon>
        <taxon>Bacillati</taxon>
        <taxon>Actinomycetota</taxon>
        <taxon>Actinomycetes</taxon>
        <taxon>Pseudonocardiales</taxon>
        <taxon>Pseudonocardiaceae</taxon>
        <taxon>Lentzea</taxon>
    </lineage>
</organism>
<dbReference type="GO" id="GO:0046677">
    <property type="term" value="P:response to antibiotic"/>
    <property type="evidence" value="ECO:0007669"/>
    <property type="project" value="UniProtKB-KW"/>
</dbReference>
<accession>A0A1H0R1G2</accession>
<dbReference type="SUPFAM" id="SSF54593">
    <property type="entry name" value="Glyoxalase/Bleomycin resistance protein/Dihydroxybiphenyl dioxygenase"/>
    <property type="match status" value="1"/>
</dbReference>